<comment type="caution">
    <text evidence="2">The sequence shown here is derived from an EMBL/GenBank/DDBJ whole genome shotgun (WGS) entry which is preliminary data.</text>
</comment>
<evidence type="ECO:0000313" key="2">
    <source>
        <dbReference type="EMBL" id="NMO13987.1"/>
    </source>
</evidence>
<dbReference type="Proteomes" id="UP000518300">
    <property type="component" value="Unassembled WGS sequence"/>
</dbReference>
<sequence length="86" mass="9001">MNATLPPVQPMKRSKAVLVCLAVSALGFLGPASSGFILDWLPNSPGPRDGFFTVIGLIVGAALAPMALGVSLLVLFLIELTRSRHT</sequence>
<dbReference type="RefSeq" id="WP_169343268.1">
    <property type="nucleotide sequence ID" value="NZ_JABBJJ010000011.1"/>
</dbReference>
<keyword evidence="1" id="KW-1133">Transmembrane helix</keyword>
<reference evidence="2 3" key="1">
    <citation type="submission" date="2020-04" db="EMBL/GenBank/DDBJ databases">
        <title>Draft genome of Pyxidicoccus fallax type strain.</title>
        <authorList>
            <person name="Whitworth D.E."/>
        </authorList>
    </citation>
    <scope>NUCLEOTIDE SEQUENCE [LARGE SCALE GENOMIC DNA]</scope>
    <source>
        <strain evidence="2 3">DSM 14698</strain>
    </source>
</reference>
<protein>
    <submittedName>
        <fullName evidence="2">Uncharacterized protein</fullName>
    </submittedName>
</protein>
<evidence type="ECO:0000313" key="3">
    <source>
        <dbReference type="Proteomes" id="UP000518300"/>
    </source>
</evidence>
<evidence type="ECO:0000256" key="1">
    <source>
        <dbReference type="SAM" id="Phobius"/>
    </source>
</evidence>
<keyword evidence="1" id="KW-0472">Membrane</keyword>
<feature type="transmembrane region" description="Helical" evidence="1">
    <location>
        <begin position="50"/>
        <end position="78"/>
    </location>
</feature>
<keyword evidence="1" id="KW-0812">Transmembrane</keyword>
<proteinExistence type="predicted"/>
<dbReference type="AlphaFoldDB" id="A0A848L657"/>
<organism evidence="2 3">
    <name type="scientific">Pyxidicoccus fallax</name>
    <dbReference type="NCBI Taxonomy" id="394095"/>
    <lineage>
        <taxon>Bacteria</taxon>
        <taxon>Pseudomonadati</taxon>
        <taxon>Myxococcota</taxon>
        <taxon>Myxococcia</taxon>
        <taxon>Myxococcales</taxon>
        <taxon>Cystobacterineae</taxon>
        <taxon>Myxococcaceae</taxon>
        <taxon>Pyxidicoccus</taxon>
    </lineage>
</organism>
<dbReference type="EMBL" id="JABBJJ010000011">
    <property type="protein sequence ID" value="NMO13987.1"/>
    <property type="molecule type" value="Genomic_DNA"/>
</dbReference>
<gene>
    <name evidence="2" type="ORF">HG543_03820</name>
</gene>
<name>A0A848L657_9BACT</name>
<accession>A0A848L657</accession>
<keyword evidence="3" id="KW-1185">Reference proteome</keyword>